<gene>
    <name evidence="1" type="ORF">GCM10010430_10560</name>
</gene>
<dbReference type="EMBL" id="BAAATR010000003">
    <property type="protein sequence ID" value="GAA2232035.1"/>
    <property type="molecule type" value="Genomic_DNA"/>
</dbReference>
<evidence type="ECO:0000313" key="2">
    <source>
        <dbReference type="Proteomes" id="UP001500305"/>
    </source>
</evidence>
<dbReference type="Proteomes" id="UP001500305">
    <property type="component" value="Unassembled WGS sequence"/>
</dbReference>
<accession>A0ABP5QD42</accession>
<proteinExistence type="predicted"/>
<name>A0ABP5QD42_9ACTN</name>
<comment type="caution">
    <text evidence="1">The sequence shown here is derived from an EMBL/GenBank/DDBJ whole genome shotgun (WGS) entry which is preliminary data.</text>
</comment>
<sequence>MTRLPRRAVMPGVDRFENPFAEVTLDDHVVTATSTAGRIWSFPRNALHRVRTTPDPAYPWPR</sequence>
<organism evidence="1 2">
    <name type="scientific">Kitasatospora cystarginea</name>
    <dbReference type="NCBI Taxonomy" id="58350"/>
    <lineage>
        <taxon>Bacteria</taxon>
        <taxon>Bacillati</taxon>
        <taxon>Actinomycetota</taxon>
        <taxon>Actinomycetes</taxon>
        <taxon>Kitasatosporales</taxon>
        <taxon>Streptomycetaceae</taxon>
        <taxon>Kitasatospora</taxon>
    </lineage>
</organism>
<protein>
    <submittedName>
        <fullName evidence="1">Uncharacterized protein</fullName>
    </submittedName>
</protein>
<evidence type="ECO:0000313" key="1">
    <source>
        <dbReference type="EMBL" id="GAA2232035.1"/>
    </source>
</evidence>
<reference evidence="2" key="1">
    <citation type="journal article" date="2019" name="Int. J. Syst. Evol. Microbiol.">
        <title>The Global Catalogue of Microorganisms (GCM) 10K type strain sequencing project: providing services to taxonomists for standard genome sequencing and annotation.</title>
        <authorList>
            <consortium name="The Broad Institute Genomics Platform"/>
            <consortium name="The Broad Institute Genome Sequencing Center for Infectious Disease"/>
            <person name="Wu L."/>
            <person name="Ma J."/>
        </authorList>
    </citation>
    <scope>NUCLEOTIDE SEQUENCE [LARGE SCALE GENOMIC DNA]</scope>
    <source>
        <strain evidence="2">JCM 7356</strain>
    </source>
</reference>
<keyword evidence="2" id="KW-1185">Reference proteome</keyword>